<keyword evidence="3" id="KW-1185">Reference proteome</keyword>
<dbReference type="EMBL" id="JAVFKD010000004">
    <property type="protein sequence ID" value="KAK5995852.1"/>
    <property type="molecule type" value="Genomic_DNA"/>
</dbReference>
<evidence type="ECO:0000313" key="2">
    <source>
        <dbReference type="EMBL" id="KAK5995852.1"/>
    </source>
</evidence>
<dbReference type="Proteomes" id="UP001338125">
    <property type="component" value="Unassembled WGS sequence"/>
</dbReference>
<proteinExistence type="predicted"/>
<dbReference type="InterPro" id="IPR022742">
    <property type="entry name" value="Hydrolase_4"/>
</dbReference>
<dbReference type="Pfam" id="PF12146">
    <property type="entry name" value="Hydrolase_4"/>
    <property type="match status" value="1"/>
</dbReference>
<evidence type="ECO:0000313" key="3">
    <source>
        <dbReference type="Proteomes" id="UP001338125"/>
    </source>
</evidence>
<gene>
    <name evidence="2" type="ORF">PT974_04270</name>
</gene>
<dbReference type="GO" id="GO:0016787">
    <property type="term" value="F:hydrolase activity"/>
    <property type="evidence" value="ECO:0007669"/>
    <property type="project" value="UniProtKB-KW"/>
</dbReference>
<accession>A0ABR0SVB4</accession>
<organism evidence="2 3">
    <name type="scientific">Cladobotryum mycophilum</name>
    <dbReference type="NCBI Taxonomy" id="491253"/>
    <lineage>
        <taxon>Eukaryota</taxon>
        <taxon>Fungi</taxon>
        <taxon>Dikarya</taxon>
        <taxon>Ascomycota</taxon>
        <taxon>Pezizomycotina</taxon>
        <taxon>Sordariomycetes</taxon>
        <taxon>Hypocreomycetidae</taxon>
        <taxon>Hypocreales</taxon>
        <taxon>Hypocreaceae</taxon>
        <taxon>Cladobotryum</taxon>
    </lineage>
</organism>
<name>A0ABR0SVB4_9HYPO</name>
<protein>
    <submittedName>
        <fullName evidence="2">Monoacylglycerol hydrolase</fullName>
    </submittedName>
</protein>
<evidence type="ECO:0000259" key="1">
    <source>
        <dbReference type="Pfam" id="PF12146"/>
    </source>
</evidence>
<reference evidence="2 3" key="1">
    <citation type="submission" date="2024-01" db="EMBL/GenBank/DDBJ databases">
        <title>Complete genome of Cladobotryum mycophilum ATHUM6906.</title>
        <authorList>
            <person name="Christinaki A.C."/>
            <person name="Myridakis A.I."/>
            <person name="Kouvelis V.N."/>
        </authorList>
    </citation>
    <scope>NUCLEOTIDE SEQUENCE [LARGE SCALE GENOMIC DNA]</scope>
    <source>
        <strain evidence="2 3">ATHUM6906</strain>
    </source>
</reference>
<dbReference type="InterPro" id="IPR051044">
    <property type="entry name" value="MAG_DAG_Lipase"/>
</dbReference>
<dbReference type="InterPro" id="IPR029058">
    <property type="entry name" value="AB_hydrolase_fold"/>
</dbReference>
<dbReference type="SUPFAM" id="SSF53474">
    <property type="entry name" value="alpha/beta-Hydrolases"/>
    <property type="match status" value="1"/>
</dbReference>
<feature type="domain" description="Serine aminopeptidase S33" evidence="1">
    <location>
        <begin position="28"/>
        <end position="271"/>
    </location>
</feature>
<keyword evidence="2" id="KW-0378">Hydrolase</keyword>
<dbReference type="PANTHER" id="PTHR11614">
    <property type="entry name" value="PHOSPHOLIPASE-RELATED"/>
    <property type="match status" value="1"/>
</dbReference>
<comment type="caution">
    <text evidence="2">The sequence shown here is derived from an EMBL/GenBank/DDBJ whole genome shotgun (WGS) entry which is preliminary data.</text>
</comment>
<sequence>MATITEGQFQIGDTSFYTKTWTPEGLIKAKLIFVHGFSEHINRYNDFFPKLTEHGIQVLSWDQRGWGRTVTKPAERGLTGPTALVLSDVAAFVQDKLPSDVPVFLMGHSMGGGEVLMLAGEPQYKSLIGQVRGIILECPFIGFTKGEEPSSVKIALGRLAAKLLPKQQLVHIVPPEHLSRDQVVVDSVRNDPLCHNTGTLQGLASLLDRTALLQSGAVKLSKEVQSVLLTHGTRDLTCSYDKAMEFVKNQTHIEDKTSKSYDGGYHQLHSDLCKDEFAKDVVDWILERSNDGAQIGKIEAKL</sequence>
<dbReference type="Gene3D" id="3.40.50.1820">
    <property type="entry name" value="alpha/beta hydrolase"/>
    <property type="match status" value="1"/>
</dbReference>